<proteinExistence type="predicted"/>
<dbReference type="EMBL" id="AWTN01000124">
    <property type="protein sequence ID" value="KGG84787.1"/>
    <property type="molecule type" value="Genomic_DNA"/>
</dbReference>
<dbReference type="RefSeq" id="WP_080747214.1">
    <property type="nucleotide sequence ID" value="NZ_AWTN01000124.1"/>
</dbReference>
<evidence type="ECO:0000313" key="2">
    <source>
        <dbReference type="EMBL" id="KGG84787.1"/>
    </source>
</evidence>
<reference evidence="2 3" key="1">
    <citation type="submission" date="2013-09" db="EMBL/GenBank/DDBJ databases">
        <title>High correlation between genotypes and phenotypes of environmental bacteria Comamonas testosteroni strains.</title>
        <authorList>
            <person name="Liu L."/>
            <person name="Zhu W."/>
            <person name="Xia X."/>
            <person name="Xu B."/>
            <person name="Luo M."/>
            <person name="Wang G."/>
        </authorList>
    </citation>
    <scope>NUCLEOTIDE SEQUENCE [LARGE SCALE GENOMIC DNA]</scope>
    <source>
        <strain evidence="2 3">JL14</strain>
    </source>
</reference>
<dbReference type="SUPFAM" id="SSF52540">
    <property type="entry name" value="P-loop containing nucleoside triphosphate hydrolases"/>
    <property type="match status" value="1"/>
</dbReference>
<organism evidence="2 3">
    <name type="scientific">Comamonas thiooxydans</name>
    <dbReference type="NCBI Taxonomy" id="363952"/>
    <lineage>
        <taxon>Bacteria</taxon>
        <taxon>Pseudomonadati</taxon>
        <taxon>Pseudomonadota</taxon>
        <taxon>Betaproteobacteria</taxon>
        <taxon>Burkholderiales</taxon>
        <taxon>Comamonadaceae</taxon>
        <taxon>Comamonas</taxon>
    </lineage>
</organism>
<name>A0A0E3B8K3_9BURK</name>
<comment type="caution">
    <text evidence="2">The sequence shown here is derived from an EMBL/GenBank/DDBJ whole genome shotgun (WGS) entry which is preliminary data.</text>
</comment>
<feature type="domain" description="CobQ/CobB/MinD/ParA nucleotide binding" evidence="1">
    <location>
        <begin position="36"/>
        <end position="198"/>
    </location>
</feature>
<dbReference type="Gene3D" id="3.40.50.300">
    <property type="entry name" value="P-loop containing nucleotide triphosphate hydrolases"/>
    <property type="match status" value="1"/>
</dbReference>
<sequence>MAANDKVEKVAVEKVEKTAPQTAKKAISPSVHFTLQGKGGVGKSFVSAILAQYFGTTGANVECVDTDPVNQTLVNYAALNAKHVNLLEGSKIDERNFDNLMEDLLSQEKVFVVDNGSASFVALSNYIIENNAIDMLQENGKDVYIHCVITGGQALRDTLTGFKALADQANTKNIIVWLNEFFGPIEHEGKSFNEMKVYQDNVDKIRGMIRIPKRNQDTFGRDIEEMATSKLTFNEAINGQKFTIMAKQRIKTVQRDIFTQLEAVGF</sequence>
<dbReference type="Proteomes" id="UP000029567">
    <property type="component" value="Unassembled WGS sequence"/>
</dbReference>
<evidence type="ECO:0000259" key="1">
    <source>
        <dbReference type="Pfam" id="PF01656"/>
    </source>
</evidence>
<dbReference type="InterPro" id="IPR002586">
    <property type="entry name" value="CobQ/CobB/MinD/ParA_Nub-bd_dom"/>
</dbReference>
<dbReference type="InterPro" id="IPR027417">
    <property type="entry name" value="P-loop_NTPase"/>
</dbReference>
<dbReference type="Pfam" id="PF01656">
    <property type="entry name" value="CbiA"/>
    <property type="match status" value="1"/>
</dbReference>
<accession>A0A0E3B8K3</accession>
<evidence type="ECO:0000313" key="3">
    <source>
        <dbReference type="Proteomes" id="UP000029567"/>
    </source>
</evidence>
<dbReference type="AlphaFoldDB" id="A0A0E3B8K3"/>
<protein>
    <submittedName>
        <fullName evidence="2">Conjugal transfer protein TraL</fullName>
    </submittedName>
</protein>
<gene>
    <name evidence="2" type="ORF">P245_23030</name>
</gene>